<feature type="compositionally biased region" description="Acidic residues" evidence="1">
    <location>
        <begin position="708"/>
        <end position="718"/>
    </location>
</feature>
<feature type="compositionally biased region" description="Pro residues" evidence="1">
    <location>
        <begin position="25"/>
        <end position="39"/>
    </location>
</feature>
<feature type="transmembrane region" description="Helical" evidence="2">
    <location>
        <begin position="119"/>
        <end position="145"/>
    </location>
</feature>
<feature type="compositionally biased region" description="Basic and acidic residues" evidence="1">
    <location>
        <begin position="15"/>
        <end position="24"/>
    </location>
</feature>
<accession>A0AA40BLY3</accession>
<feature type="region of interest" description="Disordered" evidence="1">
    <location>
        <begin position="708"/>
        <end position="735"/>
    </location>
</feature>
<evidence type="ECO:0000313" key="3">
    <source>
        <dbReference type="EMBL" id="KAK0736681.1"/>
    </source>
</evidence>
<feature type="transmembrane region" description="Helical" evidence="2">
    <location>
        <begin position="621"/>
        <end position="639"/>
    </location>
</feature>
<feature type="compositionally biased region" description="Polar residues" evidence="1">
    <location>
        <begin position="1"/>
        <end position="14"/>
    </location>
</feature>
<comment type="caution">
    <text evidence="3">The sequence shown here is derived from an EMBL/GenBank/DDBJ whole genome shotgun (WGS) entry which is preliminary data.</text>
</comment>
<dbReference type="AlphaFoldDB" id="A0AA40BLY3"/>
<keyword evidence="2" id="KW-1133">Transmembrane helix</keyword>
<evidence type="ECO:0000313" key="4">
    <source>
        <dbReference type="Proteomes" id="UP001172159"/>
    </source>
</evidence>
<dbReference type="Proteomes" id="UP001172159">
    <property type="component" value="Unassembled WGS sequence"/>
</dbReference>
<evidence type="ECO:0000256" key="1">
    <source>
        <dbReference type="SAM" id="MobiDB-lite"/>
    </source>
</evidence>
<proteinExistence type="predicted"/>
<keyword evidence="2" id="KW-0812">Transmembrane</keyword>
<keyword evidence="4" id="KW-1185">Reference proteome</keyword>
<gene>
    <name evidence="3" type="ORF">B0T21DRAFT_183035</name>
</gene>
<sequence>MTFDMSSQDVSLHWQSDDQDRLDDPPPLPPRPAPRLPPRPSRKRDSKQPEWIQILEDDLEDVENRDKNQEPRKMVCHTDTERSVGQFLLFQFPSVAVTISLLVLHMLRMSWPGVNSNILSALLVGAKIHESLIIASLFHILYANIRRKLVGSQGVPFGYLTAPFQLSSPFYLFSSSFLAPLTQIHKLNLSAVWMAVLMAASFFIATLAGASSGIVMLPKLGWWRTLPGMSRPYYLGPLESLYPKTMDRQNVPDYCPATNDTSSSECAHGDYSNPNSIDWSWLANVARGTRGLPANLTSGSKSISWGEIYIPQIVVAATTPMKYAASIVSDSFSMTKFEPVQNREMAVLAKNNGEVLPLRQPQVSIQCTDPSRPRKETWGTMTWAEAPYNFLLTPGFYYRSNPTFFIPHELLDEAYNSKAHFGFIDFGNHAPVKASATFWTRYNMTGSSLALCFIDARWVESAVWSYSNGDVPQFSYAMKNSTLNASANPEDVIHLTIPWLNSLNNSLYMAPGGSSMWSDYGVKARGKTANGSRFAYDRIWDYAAEGADDSELYRVLSRSLAVYLVDALSDLTWSRVRLNIGQNDTVEEVLKEKNINSYAWVDVDRHELIYQYNFEGLSVKLAFGVLLLHVLLVLIHFVGTACVYRGFGSSAWEQLGELMTLAMNSQGTELLKNTGVGVHKWEVWRLMARVCEDEDDERRVELRLYSDQADDEDQDEEGAVMKATGKRPTAFRKYG</sequence>
<reference evidence="3" key="1">
    <citation type="submission" date="2023-06" db="EMBL/GenBank/DDBJ databases">
        <title>Genome-scale phylogeny and comparative genomics of the fungal order Sordariales.</title>
        <authorList>
            <consortium name="Lawrence Berkeley National Laboratory"/>
            <person name="Hensen N."/>
            <person name="Bonometti L."/>
            <person name="Westerberg I."/>
            <person name="Brannstrom I.O."/>
            <person name="Guillou S."/>
            <person name="Cros-Aarteil S."/>
            <person name="Calhoun S."/>
            <person name="Haridas S."/>
            <person name="Kuo A."/>
            <person name="Mondo S."/>
            <person name="Pangilinan J."/>
            <person name="Riley R."/>
            <person name="Labutti K."/>
            <person name="Andreopoulos B."/>
            <person name="Lipzen A."/>
            <person name="Chen C."/>
            <person name="Yanf M."/>
            <person name="Daum C."/>
            <person name="Ng V."/>
            <person name="Clum A."/>
            <person name="Steindorff A."/>
            <person name="Ohm R."/>
            <person name="Martin F."/>
            <person name="Silar P."/>
            <person name="Natvig D."/>
            <person name="Lalanne C."/>
            <person name="Gautier V."/>
            <person name="Ament-Velasquez S.L."/>
            <person name="Kruys A."/>
            <person name="Hutchinson M.I."/>
            <person name="Powell A.J."/>
            <person name="Barry K."/>
            <person name="Miller A.N."/>
            <person name="Grigoriev I.V."/>
            <person name="Debuchy R."/>
            <person name="Gladieux P."/>
            <person name="Thoren M.H."/>
            <person name="Johannesson H."/>
        </authorList>
    </citation>
    <scope>NUCLEOTIDE SEQUENCE</scope>
    <source>
        <strain evidence="3">CBS 540.89</strain>
    </source>
</reference>
<dbReference type="EMBL" id="JAUKTV010000006">
    <property type="protein sequence ID" value="KAK0736681.1"/>
    <property type="molecule type" value="Genomic_DNA"/>
</dbReference>
<name>A0AA40BLY3_9PEZI</name>
<protein>
    <submittedName>
        <fullName evidence="3">Uncharacterized protein</fullName>
    </submittedName>
</protein>
<keyword evidence="2" id="KW-0472">Membrane</keyword>
<evidence type="ECO:0000256" key="2">
    <source>
        <dbReference type="SAM" id="Phobius"/>
    </source>
</evidence>
<organism evidence="3 4">
    <name type="scientific">Apiosordaria backusii</name>
    <dbReference type="NCBI Taxonomy" id="314023"/>
    <lineage>
        <taxon>Eukaryota</taxon>
        <taxon>Fungi</taxon>
        <taxon>Dikarya</taxon>
        <taxon>Ascomycota</taxon>
        <taxon>Pezizomycotina</taxon>
        <taxon>Sordariomycetes</taxon>
        <taxon>Sordariomycetidae</taxon>
        <taxon>Sordariales</taxon>
        <taxon>Lasiosphaeriaceae</taxon>
        <taxon>Apiosordaria</taxon>
    </lineage>
</organism>
<feature type="transmembrane region" description="Helical" evidence="2">
    <location>
        <begin position="191"/>
        <end position="217"/>
    </location>
</feature>
<feature type="region of interest" description="Disordered" evidence="1">
    <location>
        <begin position="1"/>
        <end position="50"/>
    </location>
</feature>
<feature type="transmembrane region" description="Helical" evidence="2">
    <location>
        <begin position="87"/>
        <end position="107"/>
    </location>
</feature>